<dbReference type="SUPFAM" id="SSF47384">
    <property type="entry name" value="Homodimeric domain of signal transducing histidine kinase"/>
    <property type="match status" value="1"/>
</dbReference>
<dbReference type="PANTHER" id="PTHR45453">
    <property type="entry name" value="PHOSPHATE REGULON SENSOR PROTEIN PHOR"/>
    <property type="match status" value="1"/>
</dbReference>
<evidence type="ECO:0000256" key="1">
    <source>
        <dbReference type="ARBA" id="ARBA00000085"/>
    </source>
</evidence>
<keyword evidence="7" id="KW-0472">Membrane</keyword>
<dbReference type="AlphaFoldDB" id="A0A385SHF0"/>
<evidence type="ECO:0000256" key="2">
    <source>
        <dbReference type="ARBA" id="ARBA00012438"/>
    </source>
</evidence>
<keyword evidence="4" id="KW-0808">Transferase</keyword>
<evidence type="ECO:0000256" key="5">
    <source>
        <dbReference type="ARBA" id="ARBA00022777"/>
    </source>
</evidence>
<dbReference type="GO" id="GO:0016036">
    <property type="term" value="P:cellular response to phosphate starvation"/>
    <property type="evidence" value="ECO:0007669"/>
    <property type="project" value="TreeGrafter"/>
</dbReference>
<dbReference type="InterPro" id="IPR050351">
    <property type="entry name" value="BphY/WalK/GraS-like"/>
</dbReference>
<dbReference type="PRINTS" id="PR00344">
    <property type="entry name" value="BCTRLSENSOR"/>
</dbReference>
<organism evidence="9 10">
    <name type="scientific">Chryseolinea soli</name>
    <dbReference type="NCBI Taxonomy" id="2321403"/>
    <lineage>
        <taxon>Bacteria</taxon>
        <taxon>Pseudomonadati</taxon>
        <taxon>Bacteroidota</taxon>
        <taxon>Cytophagia</taxon>
        <taxon>Cytophagales</taxon>
        <taxon>Fulvivirgaceae</taxon>
        <taxon>Chryseolinea</taxon>
    </lineage>
</organism>
<keyword evidence="7" id="KW-1133">Transmembrane helix</keyword>
<dbReference type="FunFam" id="3.30.565.10:FF:000006">
    <property type="entry name" value="Sensor histidine kinase WalK"/>
    <property type="match status" value="1"/>
</dbReference>
<feature type="transmembrane region" description="Helical" evidence="7">
    <location>
        <begin position="245"/>
        <end position="263"/>
    </location>
</feature>
<dbReference type="InterPro" id="IPR036890">
    <property type="entry name" value="HATPase_C_sf"/>
</dbReference>
<dbReference type="GO" id="GO:0000155">
    <property type="term" value="F:phosphorelay sensor kinase activity"/>
    <property type="evidence" value="ECO:0007669"/>
    <property type="project" value="InterPro"/>
</dbReference>
<dbReference type="GO" id="GO:0004721">
    <property type="term" value="F:phosphoprotein phosphatase activity"/>
    <property type="evidence" value="ECO:0007669"/>
    <property type="project" value="TreeGrafter"/>
</dbReference>
<dbReference type="OrthoDB" id="1933776at2"/>
<dbReference type="InterPro" id="IPR005467">
    <property type="entry name" value="His_kinase_dom"/>
</dbReference>
<dbReference type="PROSITE" id="PS50109">
    <property type="entry name" value="HIS_KIN"/>
    <property type="match status" value="1"/>
</dbReference>
<evidence type="ECO:0000313" key="9">
    <source>
        <dbReference type="EMBL" id="AYB30354.1"/>
    </source>
</evidence>
<name>A0A385SHF0_9BACT</name>
<evidence type="ECO:0000256" key="7">
    <source>
        <dbReference type="SAM" id="Phobius"/>
    </source>
</evidence>
<dbReference type="InterPro" id="IPR036097">
    <property type="entry name" value="HisK_dim/P_sf"/>
</dbReference>
<dbReference type="CDD" id="cd00082">
    <property type="entry name" value="HisKA"/>
    <property type="match status" value="1"/>
</dbReference>
<feature type="domain" description="Histidine kinase" evidence="8">
    <location>
        <begin position="282"/>
        <end position="500"/>
    </location>
</feature>
<dbReference type="KEGG" id="chk:D4L85_07035"/>
<dbReference type="SMART" id="SM00387">
    <property type="entry name" value="HATPase_c"/>
    <property type="match status" value="1"/>
</dbReference>
<keyword evidence="10" id="KW-1185">Reference proteome</keyword>
<evidence type="ECO:0000256" key="6">
    <source>
        <dbReference type="ARBA" id="ARBA00023012"/>
    </source>
</evidence>
<evidence type="ECO:0000259" key="8">
    <source>
        <dbReference type="PROSITE" id="PS50109"/>
    </source>
</evidence>
<dbReference type="InterPro" id="IPR003594">
    <property type="entry name" value="HATPase_dom"/>
</dbReference>
<accession>A0A385SHF0</accession>
<keyword evidence="7" id="KW-0812">Transmembrane</keyword>
<dbReference type="Gene3D" id="1.10.287.130">
    <property type="match status" value="1"/>
</dbReference>
<dbReference type="RefSeq" id="WP_119753649.1">
    <property type="nucleotide sequence ID" value="NZ_CP032382.1"/>
</dbReference>
<evidence type="ECO:0000256" key="3">
    <source>
        <dbReference type="ARBA" id="ARBA00022553"/>
    </source>
</evidence>
<dbReference type="Pfam" id="PF00512">
    <property type="entry name" value="HisKA"/>
    <property type="match status" value="1"/>
</dbReference>
<dbReference type="EMBL" id="CP032382">
    <property type="protein sequence ID" value="AYB30354.1"/>
    <property type="molecule type" value="Genomic_DNA"/>
</dbReference>
<evidence type="ECO:0000256" key="4">
    <source>
        <dbReference type="ARBA" id="ARBA00022679"/>
    </source>
</evidence>
<feature type="transmembrane region" description="Helical" evidence="7">
    <location>
        <begin position="7"/>
        <end position="27"/>
    </location>
</feature>
<comment type="catalytic activity">
    <reaction evidence="1">
        <text>ATP + protein L-histidine = ADP + protein N-phospho-L-histidine.</text>
        <dbReference type="EC" id="2.7.13.3"/>
    </reaction>
</comment>
<dbReference type="InterPro" id="IPR003661">
    <property type="entry name" value="HisK_dim/P_dom"/>
</dbReference>
<proteinExistence type="predicted"/>
<keyword evidence="6" id="KW-0902">Two-component regulatory system</keyword>
<evidence type="ECO:0000313" key="10">
    <source>
        <dbReference type="Proteomes" id="UP000266183"/>
    </source>
</evidence>
<gene>
    <name evidence="9" type="ORF">D4L85_07035</name>
</gene>
<dbReference type="GO" id="GO:0005886">
    <property type="term" value="C:plasma membrane"/>
    <property type="evidence" value="ECO:0007669"/>
    <property type="project" value="TreeGrafter"/>
</dbReference>
<dbReference type="Gene3D" id="3.30.565.10">
    <property type="entry name" value="Histidine kinase-like ATPase, C-terminal domain"/>
    <property type="match status" value="1"/>
</dbReference>
<sequence length="500" mass="56343">MKKRKDVLPLALMASSIALMVVLQGLWLRSSYEKAYLDFRRETNYIFRNTLFIMRDSLMAKRIQPIGSIADTATLAVGGRLDINGHFPDTPDTAMARKMRVLGKGTDLQIIVTSDAPPDSIRDYVSPLTAKIQKTPGRHNYFIRFGQDTLNLDSIASRYTVALSKAGIAVPFQVRFVATQRPSLFPLDDRLGGRKNDDDDNNYRRSRFLRDTLVSDFIHVNPTDRYAASFPNISRVLLAQITPQILFSVFLTGMTCLAFFVMYRSMRSQRQLVHLKNDFISNMTHELKTPVATVSVALEAVKNFQAKNNPQLTAEYLDIAQSELNRLSSMTDKIMENSILESEGAQLPRTAFDFDEMLQQVLASMKPVFERRSATVRYSKDGTDFILDGVAVNLSYMVYNFLDNALKYSPQKPNIEVTLKRNEASLVLMVRDEGVGIDPGYQKKIFEKFFRVPTGNVHNTKGYGLGLSYVANVVKSHHGNIEVESEPGKGSTFKVTLPRS</sequence>
<dbReference type="EC" id="2.7.13.3" evidence="2"/>
<reference evidence="10" key="1">
    <citation type="submission" date="2018-09" db="EMBL/GenBank/DDBJ databases">
        <title>Chryseolinea sp. KIS68-18 isolated from soil.</title>
        <authorList>
            <person name="Weon H.-Y."/>
            <person name="Kwon S.-W."/>
            <person name="Lee S.A."/>
        </authorList>
    </citation>
    <scope>NUCLEOTIDE SEQUENCE [LARGE SCALE GENOMIC DNA]</scope>
    <source>
        <strain evidence="10">KIS68-18</strain>
    </source>
</reference>
<dbReference type="Proteomes" id="UP000266183">
    <property type="component" value="Chromosome"/>
</dbReference>
<dbReference type="Pfam" id="PF02518">
    <property type="entry name" value="HATPase_c"/>
    <property type="match status" value="1"/>
</dbReference>
<dbReference type="InterPro" id="IPR004358">
    <property type="entry name" value="Sig_transdc_His_kin-like_C"/>
</dbReference>
<dbReference type="SMART" id="SM00388">
    <property type="entry name" value="HisKA"/>
    <property type="match status" value="1"/>
</dbReference>
<keyword evidence="5 9" id="KW-0418">Kinase</keyword>
<protein>
    <recommendedName>
        <fullName evidence="2">histidine kinase</fullName>
        <ecNumber evidence="2">2.7.13.3</ecNumber>
    </recommendedName>
</protein>
<keyword evidence="3" id="KW-0597">Phosphoprotein</keyword>
<dbReference type="SUPFAM" id="SSF55874">
    <property type="entry name" value="ATPase domain of HSP90 chaperone/DNA topoisomerase II/histidine kinase"/>
    <property type="match status" value="1"/>
</dbReference>
<dbReference type="PANTHER" id="PTHR45453:SF1">
    <property type="entry name" value="PHOSPHATE REGULON SENSOR PROTEIN PHOR"/>
    <property type="match status" value="1"/>
</dbReference>